<reference evidence="4 5" key="1">
    <citation type="submission" date="2019-06" db="EMBL/GenBank/DDBJ databases">
        <title>Sequencing the genomes of 1000 actinobacteria strains.</title>
        <authorList>
            <person name="Klenk H.-P."/>
        </authorList>
    </citation>
    <scope>NUCLEOTIDE SEQUENCE [LARGE SCALE GENOMIC DNA]</scope>
    <source>
        <strain evidence="4 5">DSM 45671</strain>
    </source>
</reference>
<comment type="similarity">
    <text evidence="1">Belongs to the PrpD family.</text>
</comment>
<dbReference type="PANTHER" id="PTHR16943:SF8">
    <property type="entry name" value="2-METHYLCITRATE DEHYDRATASE"/>
    <property type="match status" value="1"/>
</dbReference>
<evidence type="ECO:0000259" key="3">
    <source>
        <dbReference type="Pfam" id="PF19305"/>
    </source>
</evidence>
<feature type="domain" description="MmgE/PrpD N-terminal" evidence="2">
    <location>
        <begin position="9"/>
        <end position="231"/>
    </location>
</feature>
<dbReference type="RefSeq" id="WP_147254261.1">
    <property type="nucleotide sequence ID" value="NZ_VIWU01000001.1"/>
</dbReference>
<dbReference type="GO" id="GO:0016829">
    <property type="term" value="F:lyase activity"/>
    <property type="evidence" value="ECO:0007669"/>
    <property type="project" value="InterPro"/>
</dbReference>
<dbReference type="InterPro" id="IPR005656">
    <property type="entry name" value="MmgE_PrpD"/>
</dbReference>
<dbReference type="InterPro" id="IPR042188">
    <property type="entry name" value="MmgE/PrpD_sf_2"/>
</dbReference>
<evidence type="ECO:0000256" key="1">
    <source>
        <dbReference type="ARBA" id="ARBA00006174"/>
    </source>
</evidence>
<accession>A0A561SJG5</accession>
<dbReference type="OrthoDB" id="3781756at2"/>
<dbReference type="Pfam" id="PF03972">
    <property type="entry name" value="MmgE_PrpD_N"/>
    <property type="match status" value="1"/>
</dbReference>
<organism evidence="4 5">
    <name type="scientific">Pseudonocardia hierapolitana</name>
    <dbReference type="NCBI Taxonomy" id="1128676"/>
    <lineage>
        <taxon>Bacteria</taxon>
        <taxon>Bacillati</taxon>
        <taxon>Actinomycetota</taxon>
        <taxon>Actinomycetes</taxon>
        <taxon>Pseudonocardiales</taxon>
        <taxon>Pseudonocardiaceae</taxon>
        <taxon>Pseudonocardia</taxon>
    </lineage>
</organism>
<dbReference type="Pfam" id="PF19305">
    <property type="entry name" value="MmgE_PrpD_C"/>
    <property type="match status" value="1"/>
</dbReference>
<dbReference type="InterPro" id="IPR045336">
    <property type="entry name" value="MmgE_PrpD_N"/>
</dbReference>
<dbReference type="PANTHER" id="PTHR16943">
    <property type="entry name" value="2-METHYLCITRATE DEHYDRATASE-RELATED"/>
    <property type="match status" value="1"/>
</dbReference>
<evidence type="ECO:0000313" key="5">
    <source>
        <dbReference type="Proteomes" id="UP000321261"/>
    </source>
</evidence>
<dbReference type="AlphaFoldDB" id="A0A561SJG5"/>
<proteinExistence type="inferred from homology"/>
<dbReference type="Gene3D" id="3.30.1330.120">
    <property type="entry name" value="2-methylcitrate dehydratase PrpD"/>
    <property type="match status" value="1"/>
</dbReference>
<evidence type="ECO:0000259" key="2">
    <source>
        <dbReference type="Pfam" id="PF03972"/>
    </source>
</evidence>
<dbReference type="Proteomes" id="UP000321261">
    <property type="component" value="Unassembled WGS sequence"/>
</dbReference>
<dbReference type="InterPro" id="IPR042183">
    <property type="entry name" value="MmgE/PrpD_sf_1"/>
</dbReference>
<dbReference type="EMBL" id="VIWU01000001">
    <property type="protein sequence ID" value="TWF74973.1"/>
    <property type="molecule type" value="Genomic_DNA"/>
</dbReference>
<dbReference type="SUPFAM" id="SSF103378">
    <property type="entry name" value="2-methylcitrate dehydratase PrpD"/>
    <property type="match status" value="1"/>
</dbReference>
<comment type="caution">
    <text evidence="4">The sequence shown here is derived from an EMBL/GenBank/DDBJ whole genome shotgun (WGS) entry which is preliminary data.</text>
</comment>
<sequence length="427" mass="43583">MNAPTALDDLAGRAAGLAYSDLAEPTVRQVELLVTDLVGAAIAGARRCELTRYADKAASTRQARMLVSGDRWGEAGVAAFVNGCACVALELDDGLVGGGHAGAHVIPAALAAAQREHRCGAELIAAVVAGYEVAARLFRAYRLRYPAHPHGHLGAVGGAVAVARLTGTSPSAAARVASTLPILSTWSACFEGVSARNAVVGLANLVAITAADLADAGFVGATGALEEAFGQIAGEPRDADALGGDVDPARLAVHDAVTKHLSVAGPLHCAVEAARQVARPGRIIEVRVETVAGNVKFAGQPRPNSLSSRFSLPYAVAAALCKDPARVRSFDHDPEVAALAARVRVVAAPDLEEHHPGTHAARVTVVGPDGEDTALVTEPKGGPARPATEAELAAKFAALVPGAAPVHERLTSLRDVEDCATLIDGAL</sequence>
<name>A0A561SJG5_9PSEU</name>
<feature type="domain" description="MmgE/PrpD C-terminal" evidence="3">
    <location>
        <begin position="268"/>
        <end position="407"/>
    </location>
</feature>
<evidence type="ECO:0000313" key="4">
    <source>
        <dbReference type="EMBL" id="TWF74973.1"/>
    </source>
</evidence>
<gene>
    <name evidence="4" type="ORF">FHX44_11857</name>
</gene>
<dbReference type="Gene3D" id="1.10.4100.10">
    <property type="entry name" value="2-methylcitrate dehydratase PrpD"/>
    <property type="match status" value="1"/>
</dbReference>
<dbReference type="InterPro" id="IPR036148">
    <property type="entry name" value="MmgE/PrpD_sf"/>
</dbReference>
<protein>
    <submittedName>
        <fullName evidence="4">2-methylcitrate dehydratase PrpD</fullName>
    </submittedName>
</protein>
<dbReference type="InterPro" id="IPR045337">
    <property type="entry name" value="MmgE_PrpD_C"/>
</dbReference>
<keyword evidence="5" id="KW-1185">Reference proteome</keyword>